<dbReference type="SUPFAM" id="SSF56747">
    <property type="entry name" value="Prim-pol domain"/>
    <property type="match status" value="1"/>
</dbReference>
<dbReference type="InterPro" id="IPR002755">
    <property type="entry name" value="DNA_primase_S"/>
</dbReference>
<accession>A0A0F9GR33</accession>
<dbReference type="GO" id="GO:0003899">
    <property type="term" value="F:DNA-directed RNA polymerase activity"/>
    <property type="evidence" value="ECO:0007669"/>
    <property type="project" value="InterPro"/>
</dbReference>
<dbReference type="AlphaFoldDB" id="A0A0F9GR33"/>
<reference evidence="2" key="1">
    <citation type="journal article" date="2015" name="Nature">
        <title>Complex archaea that bridge the gap between prokaryotes and eukaryotes.</title>
        <authorList>
            <person name="Spang A."/>
            <person name="Saw J.H."/>
            <person name="Jorgensen S.L."/>
            <person name="Zaremba-Niedzwiedzka K."/>
            <person name="Martijn J."/>
            <person name="Lind A.E."/>
            <person name="van Eijk R."/>
            <person name="Schleper C."/>
            <person name="Guy L."/>
            <person name="Ettema T.J."/>
        </authorList>
    </citation>
    <scope>NUCLEOTIDE SEQUENCE</scope>
</reference>
<comment type="similarity">
    <text evidence="1">Belongs to the eukaryotic-type primase small subunit family.</text>
</comment>
<dbReference type="Gene3D" id="3.90.920.10">
    <property type="entry name" value="DNA primase, PRIM domain"/>
    <property type="match status" value="1"/>
</dbReference>
<evidence type="ECO:0000313" key="2">
    <source>
        <dbReference type="EMBL" id="KKL93076.1"/>
    </source>
</evidence>
<dbReference type="Pfam" id="PF01896">
    <property type="entry name" value="DNA_primase_S"/>
    <property type="match status" value="1"/>
</dbReference>
<comment type="caution">
    <text evidence="2">The sequence shown here is derived from an EMBL/GenBank/DDBJ whole genome shotgun (WGS) entry which is preliminary data.</text>
</comment>
<sequence length="601" mass="70630">MLLINKISYFNYCFKDYLIFNSKNKGSFSKSINRAIYESNKRGRLPIFSKDVKFSGVLATSAPKGAKIFIVSSYASLWEKYIRMEPNQRCIYEILLHEYPCHLYIDIDMNREINSKIDKNMEKKLEDEFLEECTSLLLELGATNSKDSIKILTLDSSKGKKLSKHFLFPIDGVRFKNNYHCGAFVRRIRNRFEIKYGTDYEKNRFFLKKEQKGKKKEDQGKTFQIFDFYADLAVYTCRRNWRIYGSSKGDENRPLYLSGEDNTKTRLNQDNFLACMIQRIDPSESENINLFECLEMNETEPYSTNNTSFMNTRDDIPLKSDNSELKHYYETYFPFDDIYKLFGQNNTREFFFSNKDNGIWKKYFFKSVDEFKNKILKTVPSTIHLGPFVDGKKQKELVFDIDLNDYRNVRTCCGDSKKACEKCWKYAQFGILVLDRFLRNYGFENILFFFSGMKGFHCWVLDEKAKKLSNKAREALVKDLQLDNLQFNIIGKKRKYVSDIVKNGFDYKKVIIEQNLKNEFDNACNKFGLELAICYFFWPKIDKEVTTNITHAIKIPYIKHPITGNPSKMIKNDASDNPFCYSSSDTSLSENIKEFSNVINT</sequence>
<gene>
    <name evidence="2" type="ORF">LCGC14_1878300</name>
</gene>
<organism evidence="2">
    <name type="scientific">marine sediment metagenome</name>
    <dbReference type="NCBI Taxonomy" id="412755"/>
    <lineage>
        <taxon>unclassified sequences</taxon>
        <taxon>metagenomes</taxon>
        <taxon>ecological metagenomes</taxon>
    </lineage>
</organism>
<evidence type="ECO:0000256" key="1">
    <source>
        <dbReference type="ARBA" id="ARBA00009762"/>
    </source>
</evidence>
<dbReference type="PANTHER" id="PTHR10536">
    <property type="entry name" value="DNA PRIMASE SMALL SUBUNIT"/>
    <property type="match status" value="1"/>
</dbReference>
<evidence type="ECO:0008006" key="3">
    <source>
        <dbReference type="Google" id="ProtNLM"/>
    </source>
</evidence>
<name>A0A0F9GR33_9ZZZZ</name>
<proteinExistence type="inferred from homology"/>
<dbReference type="EMBL" id="LAZR01019291">
    <property type="protein sequence ID" value="KKL93076.1"/>
    <property type="molecule type" value="Genomic_DNA"/>
</dbReference>
<protein>
    <recommendedName>
        <fullName evidence="3">DNA primase</fullName>
    </recommendedName>
</protein>
<dbReference type="GO" id="GO:0006269">
    <property type="term" value="P:DNA replication, synthesis of primer"/>
    <property type="evidence" value="ECO:0007669"/>
    <property type="project" value="InterPro"/>
</dbReference>